<reference evidence="1 2" key="1">
    <citation type="submission" date="2016-08" db="EMBL/GenBank/DDBJ databases">
        <title>A Parts List for Fungal Cellulosomes Revealed by Comparative Genomics.</title>
        <authorList>
            <consortium name="DOE Joint Genome Institute"/>
            <person name="Haitjema C.H."/>
            <person name="Gilmore S.P."/>
            <person name="Henske J.K."/>
            <person name="Solomon K.V."/>
            <person name="De Groot R."/>
            <person name="Kuo A."/>
            <person name="Mondo S.J."/>
            <person name="Salamov A.A."/>
            <person name="Labutti K."/>
            <person name="Zhao Z."/>
            <person name="Chiniquy J."/>
            <person name="Barry K."/>
            <person name="Brewer H.M."/>
            <person name="Purvine S.O."/>
            <person name="Wright A.T."/>
            <person name="Boxma B."/>
            <person name="Van Alen T."/>
            <person name="Hackstein J.H."/>
            <person name="Baker S.E."/>
            <person name="Grigoriev I.V."/>
            <person name="O'Malley M.A."/>
        </authorList>
    </citation>
    <scope>NUCLEOTIDE SEQUENCE [LARGE SCALE GENOMIC DNA]</scope>
    <source>
        <strain evidence="1 2">S4</strain>
    </source>
</reference>
<dbReference type="Proteomes" id="UP000193944">
    <property type="component" value="Unassembled WGS sequence"/>
</dbReference>
<reference evidence="1 2" key="2">
    <citation type="submission" date="2016-08" db="EMBL/GenBank/DDBJ databases">
        <title>Pervasive Adenine N6-methylation of Active Genes in Fungi.</title>
        <authorList>
            <consortium name="DOE Joint Genome Institute"/>
            <person name="Mondo S.J."/>
            <person name="Dannebaum R.O."/>
            <person name="Kuo R.C."/>
            <person name="Labutti K."/>
            <person name="Haridas S."/>
            <person name="Kuo A."/>
            <person name="Salamov A."/>
            <person name="Ahrendt S.R."/>
            <person name="Lipzen A."/>
            <person name="Sullivan W."/>
            <person name="Andreopoulos W.B."/>
            <person name="Clum A."/>
            <person name="Lindquist E."/>
            <person name="Daum C."/>
            <person name="Ramamoorthy G.K."/>
            <person name="Gryganskyi A."/>
            <person name="Culley D."/>
            <person name="Magnuson J.K."/>
            <person name="James T.Y."/>
            <person name="O'Malley M.A."/>
            <person name="Stajich J.E."/>
            <person name="Spatafora J.W."/>
            <person name="Visel A."/>
            <person name="Grigoriev I.V."/>
        </authorList>
    </citation>
    <scope>NUCLEOTIDE SEQUENCE [LARGE SCALE GENOMIC DNA]</scope>
    <source>
        <strain evidence="1 2">S4</strain>
    </source>
</reference>
<name>A0A1Y1VUL8_9FUNG</name>
<evidence type="ECO:0000313" key="1">
    <source>
        <dbReference type="EMBL" id="ORX64982.1"/>
    </source>
</evidence>
<proteinExistence type="predicted"/>
<sequence>MKYNNAKYKLLFIEYGADINNEDTIDFIMTSKTYDNDNNKILLRENIKQKCMNLKKNIIEDTKNQLYEYKMESDFKIEIIENNKGNSNNILNNDEI</sequence>
<accession>A0A1Y1VUL8</accession>
<gene>
    <name evidence="1" type="ORF">BCR32DRAFT_286734</name>
</gene>
<dbReference type="AlphaFoldDB" id="A0A1Y1VUL8"/>
<comment type="caution">
    <text evidence="1">The sequence shown here is derived from an EMBL/GenBank/DDBJ whole genome shotgun (WGS) entry which is preliminary data.</text>
</comment>
<organism evidence="1 2">
    <name type="scientific">Anaeromyces robustus</name>
    <dbReference type="NCBI Taxonomy" id="1754192"/>
    <lineage>
        <taxon>Eukaryota</taxon>
        <taxon>Fungi</taxon>
        <taxon>Fungi incertae sedis</taxon>
        <taxon>Chytridiomycota</taxon>
        <taxon>Chytridiomycota incertae sedis</taxon>
        <taxon>Neocallimastigomycetes</taxon>
        <taxon>Neocallimastigales</taxon>
        <taxon>Neocallimastigaceae</taxon>
        <taxon>Anaeromyces</taxon>
    </lineage>
</organism>
<evidence type="ECO:0000313" key="2">
    <source>
        <dbReference type="Proteomes" id="UP000193944"/>
    </source>
</evidence>
<protein>
    <submittedName>
        <fullName evidence="1">Uncharacterized protein</fullName>
    </submittedName>
</protein>
<keyword evidence="2" id="KW-1185">Reference proteome</keyword>
<dbReference type="EMBL" id="MCFG01000486">
    <property type="protein sequence ID" value="ORX64982.1"/>
    <property type="molecule type" value="Genomic_DNA"/>
</dbReference>